<evidence type="ECO:0000313" key="3">
    <source>
        <dbReference type="EMBL" id="EEA90021.1"/>
    </source>
</evidence>
<evidence type="ECO:0000256" key="2">
    <source>
        <dbReference type="SAM" id="Phobius"/>
    </source>
</evidence>
<feature type="transmembrane region" description="Helical" evidence="2">
    <location>
        <begin position="50"/>
        <end position="77"/>
    </location>
</feature>
<dbReference type="EMBL" id="ABXJ01000105">
    <property type="protein sequence ID" value="EEA90021.1"/>
    <property type="molecule type" value="Genomic_DNA"/>
</dbReference>
<evidence type="ECO:0000313" key="4">
    <source>
        <dbReference type="Proteomes" id="UP000003560"/>
    </source>
</evidence>
<keyword evidence="2" id="KW-0472">Membrane</keyword>
<proteinExistence type="predicted"/>
<dbReference type="GeneID" id="98003496"/>
<accession>B6GCJ0</accession>
<feature type="region of interest" description="Disordered" evidence="1">
    <location>
        <begin position="1"/>
        <end position="44"/>
    </location>
</feature>
<reference evidence="3 4" key="1">
    <citation type="submission" date="2008-10" db="EMBL/GenBank/DDBJ databases">
        <title>Draft genome sequence of Collinsella stercoris (DSM 13279).</title>
        <authorList>
            <person name="Sudarsanam P."/>
            <person name="Ley R."/>
            <person name="Guruge J."/>
            <person name="Turnbaugh P.J."/>
            <person name="Mahowald M."/>
            <person name="Liep D."/>
            <person name="Gordon J."/>
        </authorList>
    </citation>
    <scope>NUCLEOTIDE SEQUENCE [LARGE SCALE GENOMIC DNA]</scope>
    <source>
        <strain evidence="3 4">DSM 13279</strain>
    </source>
</reference>
<keyword evidence="2" id="KW-0812">Transmembrane</keyword>
<protein>
    <submittedName>
        <fullName evidence="3">Uncharacterized protein</fullName>
    </submittedName>
</protein>
<dbReference type="RefSeq" id="WP_006721447.1">
    <property type="nucleotide sequence ID" value="NZ_CP085935.1"/>
</dbReference>
<dbReference type="Proteomes" id="UP000003560">
    <property type="component" value="Unassembled WGS sequence"/>
</dbReference>
<sequence length="131" mass="14626">MEPPTFDYRTTPSSRTAGQQPMHESDTLAPSRPIESASASTAPQTNSSNFAYVLTGVALGIVSLLAIAFALLLFGVVGTAVNSSYAYDYDPSFYEDDWDDWEHFQNDHEYEFDQLEEELMNELMMDDGYSA</sequence>
<keyword evidence="4" id="KW-1185">Reference proteome</keyword>
<dbReference type="OrthoDB" id="9986157at2"/>
<reference evidence="3 4" key="2">
    <citation type="submission" date="2008-10" db="EMBL/GenBank/DDBJ databases">
        <authorList>
            <person name="Fulton L."/>
            <person name="Clifton S."/>
            <person name="Fulton B."/>
            <person name="Xu J."/>
            <person name="Minx P."/>
            <person name="Pepin K.H."/>
            <person name="Johnson M."/>
            <person name="Thiruvilangam P."/>
            <person name="Bhonagiri V."/>
            <person name="Nash W.E."/>
            <person name="Mardis E.R."/>
            <person name="Wilson R.K."/>
        </authorList>
    </citation>
    <scope>NUCLEOTIDE SEQUENCE [LARGE SCALE GENOMIC DNA]</scope>
    <source>
        <strain evidence="3 4">DSM 13279</strain>
    </source>
</reference>
<organism evidence="3 4">
    <name type="scientific">Collinsella stercoris DSM 13279</name>
    <dbReference type="NCBI Taxonomy" id="445975"/>
    <lineage>
        <taxon>Bacteria</taxon>
        <taxon>Bacillati</taxon>
        <taxon>Actinomycetota</taxon>
        <taxon>Coriobacteriia</taxon>
        <taxon>Coriobacteriales</taxon>
        <taxon>Coriobacteriaceae</taxon>
        <taxon>Collinsella</taxon>
    </lineage>
</organism>
<dbReference type="AlphaFoldDB" id="B6GCJ0"/>
<evidence type="ECO:0000256" key="1">
    <source>
        <dbReference type="SAM" id="MobiDB-lite"/>
    </source>
</evidence>
<dbReference type="STRING" id="445975.COLSTE_01813"/>
<keyword evidence="2" id="KW-1133">Transmembrane helix</keyword>
<gene>
    <name evidence="3" type="ORF">COLSTE_01813</name>
</gene>
<feature type="compositionally biased region" description="Polar residues" evidence="1">
    <location>
        <begin position="8"/>
        <end position="19"/>
    </location>
</feature>
<name>B6GCJ0_9ACTN</name>
<comment type="caution">
    <text evidence="3">The sequence shown here is derived from an EMBL/GenBank/DDBJ whole genome shotgun (WGS) entry which is preliminary data.</text>
</comment>
<dbReference type="HOGENOM" id="CLU_2080764_0_0_11"/>